<dbReference type="OrthoDB" id="9104842at2"/>
<reference evidence="1 2" key="1">
    <citation type="submission" date="2016-05" db="EMBL/GenBank/DDBJ databases">
        <title>Diversity and Homogeneity among Thermoacidophilic Verrucomicrobia Methanotrophs Linked with Geographical Origin.</title>
        <authorList>
            <person name="Erikstad H.-A."/>
            <person name="Smestad N.B."/>
            <person name="Ceballos R.M."/>
            <person name="Birkeland N.-K."/>
        </authorList>
    </citation>
    <scope>NUCLEOTIDE SEQUENCE [LARGE SCALE GENOMIC DNA]</scope>
    <source>
        <strain evidence="1 2">Phi</strain>
    </source>
</reference>
<dbReference type="CDD" id="cd00085">
    <property type="entry name" value="HNHc"/>
    <property type="match status" value="1"/>
</dbReference>
<dbReference type="RefSeq" id="WP_134440552.1">
    <property type="nucleotide sequence ID" value="NZ_LXQC01000154.1"/>
</dbReference>
<evidence type="ECO:0000313" key="2">
    <source>
        <dbReference type="Proteomes" id="UP000297713"/>
    </source>
</evidence>
<dbReference type="AlphaFoldDB" id="A0A4Y8P9V3"/>
<accession>A0A4Y8P9V3</accession>
<organism evidence="1 2">
    <name type="scientific">Methylacidiphilum caldifontis</name>
    <dbReference type="NCBI Taxonomy" id="2795386"/>
    <lineage>
        <taxon>Bacteria</taxon>
        <taxon>Pseudomonadati</taxon>
        <taxon>Verrucomicrobiota</taxon>
        <taxon>Methylacidiphilae</taxon>
        <taxon>Methylacidiphilales</taxon>
        <taxon>Methylacidiphilaceae</taxon>
        <taxon>Methylacidiphilum (ex Ratnadevi et al. 2023)</taxon>
    </lineage>
</organism>
<sequence>MTKRSVKMFWFPLIVWLFWPAISSFGFEDRLLPDPQLTPGDTFDVTKEDICVPGYAKRVRNVPIAVKREVYWRYGIIHPEPHHYEIDHLIPLGLGGSNSIKNLWPQSYWTSPWNAYLKDKLEYKLHKLVCENIIDLKEAQKAIATNWIEAYKKYMGKPETRGPDEYR</sequence>
<proteinExistence type="predicted"/>
<name>A0A4Y8P9V3_9BACT</name>
<evidence type="ECO:0000313" key="1">
    <source>
        <dbReference type="EMBL" id="TFE67465.1"/>
    </source>
</evidence>
<protein>
    <recommendedName>
        <fullName evidence="3">HNH endonuclease</fullName>
    </recommendedName>
</protein>
<keyword evidence="2" id="KW-1185">Reference proteome</keyword>
<evidence type="ECO:0008006" key="3">
    <source>
        <dbReference type="Google" id="ProtNLM"/>
    </source>
</evidence>
<comment type="caution">
    <text evidence="1">The sequence shown here is derived from an EMBL/GenBank/DDBJ whole genome shotgun (WGS) entry which is preliminary data.</text>
</comment>
<dbReference type="InterPro" id="IPR003615">
    <property type="entry name" value="HNH_nuc"/>
</dbReference>
<dbReference type="Proteomes" id="UP000297713">
    <property type="component" value="Unassembled WGS sequence"/>
</dbReference>
<gene>
    <name evidence="1" type="ORF">A7Q10_01445</name>
</gene>
<dbReference type="EMBL" id="LXQC01000154">
    <property type="protein sequence ID" value="TFE67465.1"/>
    <property type="molecule type" value="Genomic_DNA"/>
</dbReference>